<keyword evidence="3" id="KW-0238">DNA-binding</keyword>
<dbReference type="PANTHER" id="PTHR30408">
    <property type="entry name" value="TYPE-1 RESTRICTION ENZYME ECOKI SPECIFICITY PROTEIN"/>
    <property type="match status" value="1"/>
</dbReference>
<protein>
    <recommendedName>
        <fullName evidence="4">Type I restriction modification DNA specificity domain-containing protein</fullName>
    </recommendedName>
</protein>
<accession>A0A227KRB3</accession>
<evidence type="ECO:0000313" key="6">
    <source>
        <dbReference type="Proteomes" id="UP000214610"/>
    </source>
</evidence>
<dbReference type="GO" id="GO:0009307">
    <property type="term" value="P:DNA restriction-modification system"/>
    <property type="evidence" value="ECO:0007669"/>
    <property type="project" value="UniProtKB-KW"/>
</dbReference>
<keyword evidence="6" id="KW-1185">Reference proteome</keyword>
<keyword evidence="2" id="KW-0680">Restriction system</keyword>
<gene>
    <name evidence="5" type="ORF">ADH67_01625</name>
</gene>
<dbReference type="GeneID" id="78363222"/>
<evidence type="ECO:0000313" key="5">
    <source>
        <dbReference type="EMBL" id="OXE51022.1"/>
    </source>
</evidence>
<dbReference type="RefSeq" id="WP_084081397.1">
    <property type="nucleotide sequence ID" value="NZ_CAJTBZ010000006.1"/>
</dbReference>
<reference evidence="6" key="1">
    <citation type="submission" date="2017-05" db="EMBL/GenBank/DDBJ databases">
        <title>Improved OligoMM genomes.</title>
        <authorList>
            <person name="Garzetti D."/>
        </authorList>
    </citation>
    <scope>NUCLEOTIDE SEQUENCE [LARGE SCALE GENOMIC DNA]</scope>
    <source>
        <strain evidence="6">YL45</strain>
    </source>
</reference>
<name>A0A227KRB3_9BURK</name>
<comment type="similarity">
    <text evidence="1">Belongs to the type-I restriction system S methylase family.</text>
</comment>
<feature type="domain" description="Type I restriction modification DNA specificity" evidence="4">
    <location>
        <begin position="212"/>
        <end position="346"/>
    </location>
</feature>
<evidence type="ECO:0000256" key="1">
    <source>
        <dbReference type="ARBA" id="ARBA00010923"/>
    </source>
</evidence>
<dbReference type="Gene3D" id="3.90.220.20">
    <property type="entry name" value="DNA methylase specificity domains"/>
    <property type="match status" value="2"/>
</dbReference>
<dbReference type="PANTHER" id="PTHR30408:SF12">
    <property type="entry name" value="TYPE I RESTRICTION ENZYME MJAVIII SPECIFICITY SUBUNIT"/>
    <property type="match status" value="1"/>
</dbReference>
<evidence type="ECO:0000259" key="4">
    <source>
        <dbReference type="Pfam" id="PF01420"/>
    </source>
</evidence>
<dbReference type="EMBL" id="NHMP01000001">
    <property type="protein sequence ID" value="OXE51022.1"/>
    <property type="molecule type" value="Genomic_DNA"/>
</dbReference>
<evidence type="ECO:0000256" key="2">
    <source>
        <dbReference type="ARBA" id="ARBA00022747"/>
    </source>
</evidence>
<dbReference type="InterPro" id="IPR044946">
    <property type="entry name" value="Restrct_endonuc_typeI_TRD_sf"/>
</dbReference>
<dbReference type="Pfam" id="PF01420">
    <property type="entry name" value="Methylase_S"/>
    <property type="match status" value="2"/>
</dbReference>
<dbReference type="InterPro" id="IPR052021">
    <property type="entry name" value="Type-I_RS_S_subunit"/>
</dbReference>
<dbReference type="Proteomes" id="UP000214610">
    <property type="component" value="Unassembled WGS sequence"/>
</dbReference>
<dbReference type="CDD" id="cd16961">
    <property type="entry name" value="RMtype1_S_TRD-CR_like"/>
    <property type="match status" value="2"/>
</dbReference>
<feature type="domain" description="Type I restriction modification DNA specificity" evidence="4">
    <location>
        <begin position="58"/>
        <end position="183"/>
    </location>
</feature>
<comment type="caution">
    <text evidence="5">The sequence shown here is derived from an EMBL/GenBank/DDBJ whole genome shotgun (WGS) entry which is preliminary data.</text>
</comment>
<organism evidence="5 6">
    <name type="scientific">Turicimonas muris</name>
    <dbReference type="NCBI Taxonomy" id="1796652"/>
    <lineage>
        <taxon>Bacteria</taxon>
        <taxon>Pseudomonadati</taxon>
        <taxon>Pseudomonadota</taxon>
        <taxon>Betaproteobacteria</taxon>
        <taxon>Burkholderiales</taxon>
        <taxon>Sutterellaceae</taxon>
        <taxon>Turicimonas</taxon>
    </lineage>
</organism>
<dbReference type="GO" id="GO:0003677">
    <property type="term" value="F:DNA binding"/>
    <property type="evidence" value="ECO:0007669"/>
    <property type="project" value="UniProtKB-KW"/>
</dbReference>
<dbReference type="AlphaFoldDB" id="A0A227KRB3"/>
<dbReference type="SUPFAM" id="SSF116734">
    <property type="entry name" value="DNA methylase specificity domain"/>
    <property type="match status" value="2"/>
</dbReference>
<dbReference type="REBASE" id="237279">
    <property type="entry name" value="S.TmuYL45ORF1620P"/>
</dbReference>
<proteinExistence type="inferred from homology"/>
<sequence>MENEFDVLMESFPKRKLRDFIEPINKRNSHLQYGPELIEGVNNLGEFVPTKAQIENVDMRPYKLVEKGDFVYNPSRLSIGSLAYRRNGKKCIVSHLYVVFRIKPGFSNVLLSEFLLLYFRRNEFNRMVDYHNYGSQRAEFGFKDIGEFKIPLPPIEVQRAYVKAYQGLTTLIEQNESLVKELEKTAQACIVECREKWPMVEIRPYLSSFERKNTDGRDLPFMGINRDKEIVPTTANTEDINPKKYLVLEKGELVFSGMQTGRDICIRIALSKFSSPVLLSPAYTTFKVKEEKGLLSEYLFLNFKSNEMDRLGWFKSDSSVRANLDWERFCEIKIPLPPIEVQRAIVALYRCAEEARKIASEAKELLKKACPAMVQSAAHHKTGVIQ</sequence>
<evidence type="ECO:0000256" key="3">
    <source>
        <dbReference type="ARBA" id="ARBA00023125"/>
    </source>
</evidence>
<dbReference type="InterPro" id="IPR000055">
    <property type="entry name" value="Restrct_endonuc_typeI_TRD"/>
</dbReference>